<keyword evidence="2" id="KW-1185">Reference proteome</keyword>
<accession>A0ABR9VM63</accession>
<evidence type="ECO:0000313" key="2">
    <source>
        <dbReference type="Proteomes" id="UP000658720"/>
    </source>
</evidence>
<name>A0ABR9VM63_9SYNC</name>
<gene>
    <name evidence="1" type="ORF">IQ217_00905</name>
</gene>
<dbReference type="Pfam" id="PF11209">
    <property type="entry name" value="LmeA"/>
    <property type="match status" value="1"/>
</dbReference>
<organism evidence="1 2">
    <name type="scientific">Synechocystis salina LEGE 00031</name>
    <dbReference type="NCBI Taxonomy" id="1828736"/>
    <lineage>
        <taxon>Bacteria</taxon>
        <taxon>Bacillati</taxon>
        <taxon>Cyanobacteriota</taxon>
        <taxon>Cyanophyceae</taxon>
        <taxon>Synechococcales</taxon>
        <taxon>Merismopediaceae</taxon>
        <taxon>Synechocystis</taxon>
    </lineage>
</organism>
<protein>
    <submittedName>
        <fullName evidence="1">DUF2993 domain-containing protein</fullName>
    </submittedName>
</protein>
<sequence length="267" mass="29750">MEWFAIALSTFLTFLAPVNFIGDQVIANQIRQRVHGVEDLSVRVDNAPNYQLIQGKIQRVRIASRGLEIVPSVRIQQLQLETDPIDVDLQALRENRNLAGLRQALGQPLQGAAELVLSEVDVNKALQNATVKERLQQQIDQRVPADVPRFQLLNAQVDFLGKDRLGINLELGQQLEPNADLEKLAIAIETGISIQNGDRLILVEPTASLNGRRINTNVLNSIISSFSDNLSLKRLEDRGITARILRYDITPDEFSFSAFGSIAPEKE</sequence>
<evidence type="ECO:0000313" key="1">
    <source>
        <dbReference type="EMBL" id="MBE9252432.1"/>
    </source>
</evidence>
<comment type="caution">
    <text evidence="1">The sequence shown here is derived from an EMBL/GenBank/DDBJ whole genome shotgun (WGS) entry which is preliminary data.</text>
</comment>
<dbReference type="EMBL" id="JADEVV010000002">
    <property type="protein sequence ID" value="MBE9252432.1"/>
    <property type="molecule type" value="Genomic_DNA"/>
</dbReference>
<proteinExistence type="predicted"/>
<dbReference type="RefSeq" id="WP_194018581.1">
    <property type="nucleotide sequence ID" value="NZ_JADEVV010000002.1"/>
</dbReference>
<reference evidence="1 2" key="1">
    <citation type="submission" date="2020-10" db="EMBL/GenBank/DDBJ databases">
        <authorList>
            <person name="Castelo-Branco R."/>
            <person name="Eusebio N."/>
            <person name="Adriana R."/>
            <person name="Vieira A."/>
            <person name="Brugerolle De Fraissinette N."/>
            <person name="Rezende De Castro R."/>
            <person name="Schneider M.P."/>
            <person name="Vasconcelos V."/>
            <person name="Leao P.N."/>
        </authorList>
    </citation>
    <scope>NUCLEOTIDE SEQUENCE [LARGE SCALE GENOMIC DNA]</scope>
    <source>
        <strain evidence="1 2">LEGE 00031</strain>
    </source>
</reference>
<dbReference type="Proteomes" id="UP000658720">
    <property type="component" value="Unassembled WGS sequence"/>
</dbReference>
<dbReference type="InterPro" id="IPR021373">
    <property type="entry name" value="DUF2993"/>
</dbReference>